<evidence type="ECO:0000313" key="1">
    <source>
        <dbReference type="EMBL" id="SEM27938.1"/>
    </source>
</evidence>
<accession>A0A1H7X4A6</accession>
<proteinExistence type="predicted"/>
<dbReference type="RefSeq" id="WP_256257237.1">
    <property type="nucleotide sequence ID" value="NZ_FOBF01000011.1"/>
</dbReference>
<dbReference type="EMBL" id="FOBF01000011">
    <property type="protein sequence ID" value="SEM27938.1"/>
    <property type="molecule type" value="Genomic_DNA"/>
</dbReference>
<gene>
    <name evidence="1" type="ORF">SAMN05660976_04722</name>
</gene>
<sequence length="40" mass="4732">MEFTYRVGDTTNIRAHAQWADAVQEHRLMTGRPMREDPFP</sequence>
<dbReference type="AlphaFoldDB" id="A0A1H7X4A6"/>
<name>A0A1H7X4A6_9ACTN</name>
<protein>
    <submittedName>
        <fullName evidence="1">Uncharacterized protein</fullName>
    </submittedName>
</protein>
<keyword evidence="2" id="KW-1185">Reference proteome</keyword>
<evidence type="ECO:0000313" key="2">
    <source>
        <dbReference type="Proteomes" id="UP000198953"/>
    </source>
</evidence>
<reference evidence="1 2" key="1">
    <citation type="submission" date="2016-10" db="EMBL/GenBank/DDBJ databases">
        <authorList>
            <person name="de Groot N.N."/>
        </authorList>
    </citation>
    <scope>NUCLEOTIDE SEQUENCE [LARGE SCALE GENOMIC DNA]</scope>
    <source>
        <strain evidence="1 2">DSM 43357</strain>
    </source>
</reference>
<dbReference type="Proteomes" id="UP000198953">
    <property type="component" value="Unassembled WGS sequence"/>
</dbReference>
<organism evidence="1 2">
    <name type="scientific">Nonomuraea pusilla</name>
    <dbReference type="NCBI Taxonomy" id="46177"/>
    <lineage>
        <taxon>Bacteria</taxon>
        <taxon>Bacillati</taxon>
        <taxon>Actinomycetota</taxon>
        <taxon>Actinomycetes</taxon>
        <taxon>Streptosporangiales</taxon>
        <taxon>Streptosporangiaceae</taxon>
        <taxon>Nonomuraea</taxon>
    </lineage>
</organism>